<organism evidence="1 2">
    <name type="scientific">Pyrus ussuriensis x Pyrus communis</name>
    <dbReference type="NCBI Taxonomy" id="2448454"/>
    <lineage>
        <taxon>Eukaryota</taxon>
        <taxon>Viridiplantae</taxon>
        <taxon>Streptophyta</taxon>
        <taxon>Embryophyta</taxon>
        <taxon>Tracheophyta</taxon>
        <taxon>Spermatophyta</taxon>
        <taxon>Magnoliopsida</taxon>
        <taxon>eudicotyledons</taxon>
        <taxon>Gunneridae</taxon>
        <taxon>Pentapetalae</taxon>
        <taxon>rosids</taxon>
        <taxon>fabids</taxon>
        <taxon>Rosales</taxon>
        <taxon>Rosaceae</taxon>
        <taxon>Amygdaloideae</taxon>
        <taxon>Maleae</taxon>
        <taxon>Pyrus</taxon>
    </lineage>
</organism>
<keyword evidence="2" id="KW-1185">Reference proteome</keyword>
<reference evidence="1 2" key="3">
    <citation type="submission" date="2019-11" db="EMBL/GenBank/DDBJ databases">
        <title>A de novo genome assembly of a pear dwarfing rootstock.</title>
        <authorList>
            <person name="Wang F."/>
            <person name="Wang J."/>
            <person name="Li S."/>
            <person name="Zhang Y."/>
            <person name="Fang M."/>
            <person name="Ma L."/>
            <person name="Zhao Y."/>
            <person name="Jiang S."/>
        </authorList>
    </citation>
    <scope>NUCLEOTIDE SEQUENCE [LARGE SCALE GENOMIC DNA]</scope>
    <source>
        <strain evidence="1">S2</strain>
        <tissue evidence="1">Leaf</tissue>
    </source>
</reference>
<evidence type="ECO:0000313" key="2">
    <source>
        <dbReference type="Proteomes" id="UP000327157"/>
    </source>
</evidence>
<gene>
    <name evidence="1" type="ORF">D8674_035304</name>
</gene>
<evidence type="ECO:0000313" key="1">
    <source>
        <dbReference type="EMBL" id="KAB2612988.1"/>
    </source>
</evidence>
<name>A0A5N5GCF5_9ROSA</name>
<comment type="caution">
    <text evidence="1">The sequence shown here is derived from an EMBL/GenBank/DDBJ whole genome shotgun (WGS) entry which is preliminary data.</text>
</comment>
<accession>A0A5N5GCF5</accession>
<dbReference type="Proteomes" id="UP000327157">
    <property type="component" value="Chromosome 9"/>
</dbReference>
<reference evidence="2" key="2">
    <citation type="submission" date="2019-10" db="EMBL/GenBank/DDBJ databases">
        <title>A de novo genome assembly of a pear dwarfing rootstock.</title>
        <authorList>
            <person name="Wang F."/>
            <person name="Wang J."/>
            <person name="Li S."/>
            <person name="Zhang Y."/>
            <person name="Fang M."/>
            <person name="Ma L."/>
            <person name="Zhao Y."/>
            <person name="Jiang S."/>
        </authorList>
    </citation>
    <scope>NUCLEOTIDE SEQUENCE [LARGE SCALE GENOMIC DNA]</scope>
</reference>
<dbReference type="EMBL" id="SMOL01000458">
    <property type="protein sequence ID" value="KAB2612988.1"/>
    <property type="molecule type" value="Genomic_DNA"/>
</dbReference>
<proteinExistence type="predicted"/>
<reference evidence="1 2" key="1">
    <citation type="submission" date="2019-09" db="EMBL/GenBank/DDBJ databases">
        <authorList>
            <person name="Ou C."/>
        </authorList>
    </citation>
    <scope>NUCLEOTIDE SEQUENCE [LARGE SCALE GENOMIC DNA]</scope>
    <source>
        <strain evidence="1">S2</strain>
        <tissue evidence="1">Leaf</tissue>
    </source>
</reference>
<dbReference type="AlphaFoldDB" id="A0A5N5GCF5"/>
<protein>
    <submittedName>
        <fullName evidence="1">Uncharacterized protein</fullName>
    </submittedName>
</protein>
<sequence>MSHLIRTRRSVTSTPSLMATPSLTTTLTTAATIPAEMDHRLANPVGSPIPQVQASSTSSMVAYRADLLPYVVEVLEGDAGGDEEQGARSIVRADLYGIDVFADFYVWPENELTDQLVLQESASQLPSDTLIQSVDPLEDARFQIVTETLDQTFGRRPGTYC</sequence>